<gene>
    <name evidence="1" type="ORF">GGR33_003416</name>
</gene>
<evidence type="ECO:0000313" key="1">
    <source>
        <dbReference type="EMBL" id="MBB3903902.1"/>
    </source>
</evidence>
<accession>A0A7W6AQC0</accession>
<protein>
    <submittedName>
        <fullName evidence="1">Uncharacterized protein</fullName>
    </submittedName>
</protein>
<name>A0A7W6AQC0_9HYPH</name>
<evidence type="ECO:0000313" key="2">
    <source>
        <dbReference type="Proteomes" id="UP000517759"/>
    </source>
</evidence>
<dbReference type="EMBL" id="JACIDN010000006">
    <property type="protein sequence ID" value="MBB3903902.1"/>
    <property type="molecule type" value="Genomic_DNA"/>
</dbReference>
<reference evidence="1 2" key="1">
    <citation type="submission" date="2020-08" db="EMBL/GenBank/DDBJ databases">
        <title>Genomic Encyclopedia of Type Strains, Phase IV (KMG-IV): sequencing the most valuable type-strain genomes for metagenomic binning, comparative biology and taxonomic classification.</title>
        <authorList>
            <person name="Goeker M."/>
        </authorList>
    </citation>
    <scope>NUCLEOTIDE SEQUENCE [LARGE SCALE GENOMIC DNA]</scope>
    <source>
        <strain evidence="1 2">DSM 24105</strain>
    </source>
</reference>
<sequence>MHDEDLTSVAEEASARLLLKTFQHAKYKAATRPDFSHIDCFGGHERVNLREFLSPSSQATAQ</sequence>
<dbReference type="Proteomes" id="UP000517759">
    <property type="component" value="Unassembled WGS sequence"/>
</dbReference>
<proteinExistence type="predicted"/>
<organism evidence="1 2">
    <name type="scientific">Methylobacterium brachythecii</name>
    <dbReference type="NCBI Taxonomy" id="1176177"/>
    <lineage>
        <taxon>Bacteria</taxon>
        <taxon>Pseudomonadati</taxon>
        <taxon>Pseudomonadota</taxon>
        <taxon>Alphaproteobacteria</taxon>
        <taxon>Hyphomicrobiales</taxon>
        <taxon>Methylobacteriaceae</taxon>
        <taxon>Methylobacterium</taxon>
    </lineage>
</organism>
<dbReference type="RefSeq" id="WP_183507278.1">
    <property type="nucleotide sequence ID" value="NZ_BSPG01000002.1"/>
</dbReference>
<dbReference type="AlphaFoldDB" id="A0A7W6AQC0"/>
<comment type="caution">
    <text evidence="1">The sequence shown here is derived from an EMBL/GenBank/DDBJ whole genome shotgun (WGS) entry which is preliminary data.</text>
</comment>